<evidence type="ECO:0000313" key="1">
    <source>
        <dbReference type="EMBL" id="KAF3429625.1"/>
    </source>
</evidence>
<accession>A0A833W081</accession>
<sequence>MANICNRCDLMVPKGCIETSCVPGHHKRRRRTAQRQILISRPSSWLPGGHYHYVCTLTITLLSFLSNGTSTGLLSLKCYKVVYRILYNIVDIDFSQKCPSSRTRHLKTKWTGLARWLGKSSTVAIRELQILHLSTINVQNLTKKTEKKPSVVTVFRPAAGRDRSTFLEDWSDLFSYGVEKLEKLTLFKISDITKIIE</sequence>
<keyword evidence="2" id="KW-1185">Reference proteome</keyword>
<comment type="caution">
    <text evidence="1">The sequence shown here is derived from an EMBL/GenBank/DDBJ whole genome shotgun (WGS) entry which is preliminary data.</text>
</comment>
<proteinExistence type="predicted"/>
<name>A0A833W081_9HYME</name>
<dbReference type="Proteomes" id="UP000655588">
    <property type="component" value="Unassembled WGS sequence"/>
</dbReference>
<dbReference type="EMBL" id="WNWW01000152">
    <property type="protein sequence ID" value="KAF3429625.1"/>
    <property type="molecule type" value="Genomic_DNA"/>
</dbReference>
<protein>
    <submittedName>
        <fullName evidence="1">Uncharacterized protein</fullName>
    </submittedName>
</protein>
<reference evidence="1" key="1">
    <citation type="submission" date="2019-11" db="EMBL/GenBank/DDBJ databases">
        <title>The nuclear and mitochondrial genomes of Frieseomelitta varia - a highly eusocial stingless bee (Meliponini) with a permanently sterile worker caste.</title>
        <authorList>
            <person name="Freitas F.C.P."/>
            <person name="Lourenco A.P."/>
            <person name="Nunes F.M.F."/>
            <person name="Paschoal A.R."/>
            <person name="Abreu F.C.P."/>
            <person name="Barbin F.O."/>
            <person name="Bataglia L."/>
            <person name="Cardoso-Junior C.A.M."/>
            <person name="Cervoni M.S."/>
            <person name="Silva S.R."/>
            <person name="Dalarmi F."/>
            <person name="Del Lama M.A."/>
            <person name="Depintor T.S."/>
            <person name="Ferreira K.M."/>
            <person name="Goria P.S."/>
            <person name="Jaskot M.C."/>
            <person name="Lago D.C."/>
            <person name="Luna-Lucena D."/>
            <person name="Moda L.M."/>
            <person name="Nascimento L."/>
            <person name="Pedrino M."/>
            <person name="Rabico F.O."/>
            <person name="Sanches F.C."/>
            <person name="Santos D.E."/>
            <person name="Santos C.G."/>
            <person name="Vieira J."/>
            <person name="Lopes T.F."/>
            <person name="Barchuk A.R."/>
            <person name="Hartfelder K."/>
            <person name="Simoes Z.L.P."/>
            <person name="Bitondi M.M.G."/>
            <person name="Pinheiro D.G."/>
        </authorList>
    </citation>
    <scope>NUCLEOTIDE SEQUENCE</scope>
    <source>
        <strain evidence="1">USP_RPSP 00005682</strain>
        <tissue evidence="1">Whole individual</tissue>
    </source>
</reference>
<gene>
    <name evidence="1" type="ORF">E2986_13899</name>
</gene>
<evidence type="ECO:0000313" key="2">
    <source>
        <dbReference type="Proteomes" id="UP000655588"/>
    </source>
</evidence>
<organism evidence="1 2">
    <name type="scientific">Frieseomelitta varia</name>
    <dbReference type="NCBI Taxonomy" id="561572"/>
    <lineage>
        <taxon>Eukaryota</taxon>
        <taxon>Metazoa</taxon>
        <taxon>Ecdysozoa</taxon>
        <taxon>Arthropoda</taxon>
        <taxon>Hexapoda</taxon>
        <taxon>Insecta</taxon>
        <taxon>Pterygota</taxon>
        <taxon>Neoptera</taxon>
        <taxon>Endopterygota</taxon>
        <taxon>Hymenoptera</taxon>
        <taxon>Apocrita</taxon>
        <taxon>Aculeata</taxon>
        <taxon>Apoidea</taxon>
        <taxon>Anthophila</taxon>
        <taxon>Apidae</taxon>
        <taxon>Frieseomelitta</taxon>
    </lineage>
</organism>
<dbReference type="AlphaFoldDB" id="A0A833W081"/>